<sequence length="549" mass="57141">MKKVNQTAQMKAMDAAAMTGIYRMPPAVLMENAGHAVVTAGAAYLDGWANKDVIIFCGQGNNGGDGFVIARHLLAADARVYVYVLGQAAAYSPEAQCHLHSLRQLAGADCIVVDYGESFEAWHLLCHRLFASQVVIDAMIGTGFHGELRQPVRNIVGKINEAAAMGRIKVIAVDMPSGVDADTGAVSVTDGADGAGGPLFADLTVTFGALKRGQLFYPGKTSVGELRFDPIGMPAPLLRQQETDGAYVLESADVAELLPPRQPDSHKGTHGTIAVVAGSNDMAGAALMTAQGAMRAGAGKIFLQVPAATAPYCIGRVPEVMVRGVGAGSSFAPGDADVLAAAAHGWSALAMGPGMGKDSGLTSFLKKLIEETSCPIVLDADALNALTEERGFIAAHGERIIMTPHLAEFGRLSGLSVATIKEDCIRAAKDFVKRWNVTLVLKGAPTIIVSRKTGNAYLNPTGNAGMACGGMGDVLTGMVAALAAHRDLGLTEAACAAVYLHGAAGDVCRQAYGPYGYSPLEVAAAIPRVLAELDEGRRLPVLRRPLIEG</sequence>
<dbReference type="InterPro" id="IPR017953">
    <property type="entry name" value="Carbohydrate_kinase_pred_CS"/>
</dbReference>
<dbReference type="GO" id="GO:0005524">
    <property type="term" value="F:ATP binding"/>
    <property type="evidence" value="ECO:0007669"/>
    <property type="project" value="UniProtKB-UniRule"/>
</dbReference>
<evidence type="ECO:0000256" key="15">
    <source>
        <dbReference type="ARBA" id="ARBA00048238"/>
    </source>
</evidence>
<evidence type="ECO:0000313" key="23">
    <source>
        <dbReference type="Proteomes" id="UP000017090"/>
    </source>
</evidence>
<keyword evidence="13" id="KW-0511">Multifunctional enzyme</keyword>
<dbReference type="STRING" id="1111454.HMPREF1250_1978"/>
<dbReference type="GO" id="GO:0052855">
    <property type="term" value="F:ADP-dependent NAD(P)H-hydrate dehydratase activity"/>
    <property type="evidence" value="ECO:0007669"/>
    <property type="project" value="UniProtKB-UniRule"/>
</dbReference>
<dbReference type="PANTHER" id="PTHR12592:SF0">
    <property type="entry name" value="ATP-DEPENDENT (S)-NAD(P)H-HYDRATE DEHYDRATASE"/>
    <property type="match status" value="1"/>
</dbReference>
<feature type="domain" description="YjeF C-terminal" evidence="20">
    <location>
        <begin position="250"/>
        <end position="533"/>
    </location>
</feature>
<dbReference type="Pfam" id="PF03853">
    <property type="entry name" value="YjeF_N"/>
    <property type="match status" value="1"/>
</dbReference>
<keyword evidence="6 17" id="KW-0547">Nucleotide-binding</keyword>
<dbReference type="EC" id="5.1.99.6" evidence="19"/>
<dbReference type="NCBIfam" id="TIGR00197">
    <property type="entry name" value="yjeF_nterm"/>
    <property type="match status" value="1"/>
</dbReference>
<evidence type="ECO:0000259" key="20">
    <source>
        <dbReference type="PROSITE" id="PS51383"/>
    </source>
</evidence>
<comment type="cofactor">
    <cofactor evidence="17">
        <name>Mg(2+)</name>
        <dbReference type="ChEBI" id="CHEBI:18420"/>
    </cofactor>
</comment>
<dbReference type="PIRSF" id="PIRSF017184">
    <property type="entry name" value="Nnr"/>
    <property type="match status" value="1"/>
</dbReference>
<name>U7URS1_9FIRM</name>
<evidence type="ECO:0000256" key="7">
    <source>
        <dbReference type="ARBA" id="ARBA00022840"/>
    </source>
</evidence>
<feature type="binding site" evidence="17">
    <location>
        <position position="473"/>
    </location>
    <ligand>
        <name>(6S)-NADPHX</name>
        <dbReference type="ChEBI" id="CHEBI:64076"/>
    </ligand>
</feature>
<dbReference type="PROSITE" id="PS51385">
    <property type="entry name" value="YJEF_N"/>
    <property type="match status" value="1"/>
</dbReference>
<dbReference type="GO" id="GO:0046496">
    <property type="term" value="P:nicotinamide nucleotide metabolic process"/>
    <property type="evidence" value="ECO:0007669"/>
    <property type="project" value="UniProtKB-UniRule"/>
</dbReference>
<evidence type="ECO:0000256" key="17">
    <source>
        <dbReference type="HAMAP-Rule" id="MF_01965"/>
    </source>
</evidence>
<dbReference type="eggNOG" id="COG0063">
    <property type="taxonomic scope" value="Bacteria"/>
</dbReference>
<accession>U7URS1</accession>
<dbReference type="PANTHER" id="PTHR12592">
    <property type="entry name" value="ATP-DEPENDENT (S)-NAD(P)H-HYDRATE DEHYDRATASE FAMILY MEMBER"/>
    <property type="match status" value="1"/>
</dbReference>
<dbReference type="eggNOG" id="COG0062">
    <property type="taxonomic scope" value="Bacteria"/>
</dbReference>
<keyword evidence="5 18" id="KW-0479">Metal-binding</keyword>
<evidence type="ECO:0000256" key="11">
    <source>
        <dbReference type="ARBA" id="ARBA00023235"/>
    </source>
</evidence>
<dbReference type="InterPro" id="IPR036652">
    <property type="entry name" value="YjeF_N_dom_sf"/>
</dbReference>
<comment type="similarity">
    <text evidence="18">Belongs to the NnrE/AIBP family.</text>
</comment>
<dbReference type="NCBIfam" id="TIGR00196">
    <property type="entry name" value="yjeF_cterm"/>
    <property type="match status" value="1"/>
</dbReference>
<feature type="binding site" evidence="18">
    <location>
        <position position="177"/>
    </location>
    <ligand>
        <name>K(+)</name>
        <dbReference type="ChEBI" id="CHEBI:29103"/>
    </ligand>
</feature>
<evidence type="ECO:0000256" key="16">
    <source>
        <dbReference type="ARBA" id="ARBA00049209"/>
    </source>
</evidence>
<comment type="catalytic activity">
    <reaction evidence="16 17 19">
        <text>(6S)-NADPHX + ADP = AMP + phosphate + NADPH + H(+)</text>
        <dbReference type="Rhea" id="RHEA:32235"/>
        <dbReference type="ChEBI" id="CHEBI:15378"/>
        <dbReference type="ChEBI" id="CHEBI:43474"/>
        <dbReference type="ChEBI" id="CHEBI:57783"/>
        <dbReference type="ChEBI" id="CHEBI:64076"/>
        <dbReference type="ChEBI" id="CHEBI:456215"/>
        <dbReference type="ChEBI" id="CHEBI:456216"/>
        <dbReference type="EC" id="4.2.1.136"/>
    </reaction>
</comment>
<dbReference type="InterPro" id="IPR000631">
    <property type="entry name" value="CARKD"/>
</dbReference>
<gene>
    <name evidence="18" type="primary">nnrE</name>
    <name evidence="17" type="synonym">nnrD</name>
    <name evidence="22" type="ORF">HMPREF1250_1978</name>
</gene>
<feature type="binding site" evidence="17">
    <location>
        <position position="354"/>
    </location>
    <ligand>
        <name>(6S)-NADPHX</name>
        <dbReference type="ChEBI" id="CHEBI:64076"/>
    </ligand>
</feature>
<dbReference type="OrthoDB" id="9806925at2"/>
<organism evidence="22 23">
    <name type="scientific">Megasphaera vaginalis</name>
    <name type="common">ex Srinivasan et al. 2021</name>
    <dbReference type="NCBI Taxonomy" id="1111454"/>
    <lineage>
        <taxon>Bacteria</taxon>
        <taxon>Bacillati</taxon>
        <taxon>Bacillota</taxon>
        <taxon>Negativicutes</taxon>
        <taxon>Veillonellales</taxon>
        <taxon>Veillonellaceae</taxon>
        <taxon>Megasphaera</taxon>
    </lineage>
</organism>
<dbReference type="PROSITE" id="PS51383">
    <property type="entry name" value="YJEF_C_3"/>
    <property type="match status" value="1"/>
</dbReference>
<dbReference type="HAMAP" id="MF_01965">
    <property type="entry name" value="NADHX_dehydratase"/>
    <property type="match status" value="1"/>
</dbReference>
<feature type="binding site" evidence="18">
    <location>
        <position position="174"/>
    </location>
    <ligand>
        <name>(6S)-NADPHX</name>
        <dbReference type="ChEBI" id="CHEBI:64076"/>
    </ligand>
</feature>
<comment type="function">
    <text evidence="14 19">Bifunctional enzyme that catalyzes the epimerization of the S- and R-forms of NAD(P)HX and the dehydration of the S-form of NAD(P)HX at the expense of ADP, which is converted to AMP. This allows the repair of both epimers of NAD(P)HX, a damaged form of NAD(P)H that is a result of enzymatic or heat-dependent hydration.</text>
</comment>
<dbReference type="CDD" id="cd01171">
    <property type="entry name" value="YXKO-related"/>
    <property type="match status" value="1"/>
</dbReference>
<dbReference type="EC" id="4.2.1.136" evidence="19"/>
<dbReference type="HAMAP" id="MF_01966">
    <property type="entry name" value="NADHX_epimerase"/>
    <property type="match status" value="1"/>
</dbReference>
<comment type="function">
    <text evidence="17">Catalyzes the dehydration of the S-form of NAD(P)HX at the expense of ADP, which is converted to AMP. Together with NAD(P)HX epimerase, which catalyzes the epimerization of the S- and R-forms, the enzyme allows the repair of both epimers of NAD(P)HX, a damaged form of NAD(P)H that is a result of enzymatic or heat-dependent hydration.</text>
</comment>
<dbReference type="Pfam" id="PF01256">
    <property type="entry name" value="Carb_kinase"/>
    <property type="match status" value="1"/>
</dbReference>
<dbReference type="GO" id="GO:0052856">
    <property type="term" value="F:NAD(P)HX epimerase activity"/>
    <property type="evidence" value="ECO:0007669"/>
    <property type="project" value="UniProtKB-UniRule"/>
</dbReference>
<keyword evidence="8 17" id="KW-0521">NADP</keyword>
<dbReference type="Gene3D" id="3.40.1190.20">
    <property type="match status" value="1"/>
</dbReference>
<feature type="binding site" evidence="17">
    <location>
        <position position="285"/>
    </location>
    <ligand>
        <name>(6S)-NADPHX</name>
        <dbReference type="ChEBI" id="CHEBI:64076"/>
    </ligand>
</feature>
<evidence type="ECO:0000256" key="14">
    <source>
        <dbReference type="ARBA" id="ARBA00025153"/>
    </source>
</evidence>
<dbReference type="AlphaFoldDB" id="U7URS1"/>
<proteinExistence type="inferred from homology"/>
<keyword evidence="11 18" id="KW-0413">Isomerase</keyword>
<feature type="binding site" evidence="18">
    <location>
        <begin position="141"/>
        <end position="147"/>
    </location>
    <ligand>
        <name>(6S)-NADPHX</name>
        <dbReference type="ChEBI" id="CHEBI:64076"/>
    </ligand>
</feature>
<keyword evidence="7 17" id="KW-0067">ATP-binding</keyword>
<dbReference type="GO" id="GO:0110051">
    <property type="term" value="P:metabolite repair"/>
    <property type="evidence" value="ECO:0007669"/>
    <property type="project" value="TreeGrafter"/>
</dbReference>
<comment type="subunit">
    <text evidence="17">Homotetramer.</text>
</comment>
<evidence type="ECO:0000256" key="1">
    <source>
        <dbReference type="ARBA" id="ARBA00000013"/>
    </source>
</evidence>
<comment type="caution">
    <text evidence="18">Lacks conserved residue(s) required for the propagation of feature annotation.</text>
</comment>
<dbReference type="SUPFAM" id="SSF64153">
    <property type="entry name" value="YjeF N-terminal domain-like"/>
    <property type="match status" value="1"/>
</dbReference>
<comment type="catalytic activity">
    <reaction evidence="1 18 19">
        <text>(6R)-NADHX = (6S)-NADHX</text>
        <dbReference type="Rhea" id="RHEA:32215"/>
        <dbReference type="ChEBI" id="CHEBI:64074"/>
        <dbReference type="ChEBI" id="CHEBI:64075"/>
        <dbReference type="EC" id="5.1.99.6"/>
    </reaction>
</comment>
<feature type="binding site" evidence="18">
    <location>
        <position position="137"/>
    </location>
    <ligand>
        <name>K(+)</name>
        <dbReference type="ChEBI" id="CHEBI:29103"/>
    </ligand>
</feature>
<feature type="binding site" evidence="17">
    <location>
        <begin position="442"/>
        <end position="446"/>
    </location>
    <ligand>
        <name>AMP</name>
        <dbReference type="ChEBI" id="CHEBI:456215"/>
    </ligand>
</feature>
<keyword evidence="9 18" id="KW-0630">Potassium</keyword>
<evidence type="ECO:0000256" key="4">
    <source>
        <dbReference type="ARBA" id="ARBA00009524"/>
    </source>
</evidence>
<evidence type="ECO:0000256" key="2">
    <source>
        <dbReference type="ARBA" id="ARBA00000909"/>
    </source>
</evidence>
<comment type="function">
    <text evidence="18">Catalyzes the epimerization of the S- and R-forms of NAD(P)HX, a damaged form of NAD(P)H that is a result of enzymatic or heat-dependent hydration. This is a prerequisite for the S-specific NAD(P)H-hydrate dehydratase to allow the repair of both epimers of NAD(P)HX.</text>
</comment>
<evidence type="ECO:0000256" key="8">
    <source>
        <dbReference type="ARBA" id="ARBA00022857"/>
    </source>
</evidence>
<keyword evidence="10 17" id="KW-0520">NAD</keyword>
<evidence type="ECO:0000256" key="3">
    <source>
        <dbReference type="ARBA" id="ARBA00006001"/>
    </source>
</evidence>
<comment type="similarity">
    <text evidence="4 19">In the C-terminal section; belongs to the NnrD/CARKD family.</text>
</comment>
<feature type="binding site" evidence="17">
    <location>
        <position position="472"/>
    </location>
    <ligand>
        <name>AMP</name>
        <dbReference type="ChEBI" id="CHEBI:456215"/>
    </ligand>
</feature>
<comment type="catalytic activity">
    <reaction evidence="2 18 19">
        <text>(6R)-NADPHX = (6S)-NADPHX</text>
        <dbReference type="Rhea" id="RHEA:32227"/>
        <dbReference type="ChEBI" id="CHEBI:64076"/>
        <dbReference type="ChEBI" id="CHEBI:64077"/>
        <dbReference type="EC" id="5.1.99.6"/>
    </reaction>
</comment>
<comment type="catalytic activity">
    <reaction evidence="15 17 19">
        <text>(6S)-NADHX + ADP = AMP + phosphate + NADH + H(+)</text>
        <dbReference type="Rhea" id="RHEA:32223"/>
        <dbReference type="ChEBI" id="CHEBI:15378"/>
        <dbReference type="ChEBI" id="CHEBI:43474"/>
        <dbReference type="ChEBI" id="CHEBI:57945"/>
        <dbReference type="ChEBI" id="CHEBI:64074"/>
        <dbReference type="ChEBI" id="CHEBI:456215"/>
        <dbReference type="ChEBI" id="CHEBI:456216"/>
        <dbReference type="EC" id="4.2.1.136"/>
    </reaction>
</comment>
<keyword evidence="12 17" id="KW-0456">Lyase</keyword>
<dbReference type="EMBL" id="AWXA01000007">
    <property type="protein sequence ID" value="ERT61996.1"/>
    <property type="molecule type" value="Genomic_DNA"/>
</dbReference>
<dbReference type="Gene3D" id="3.40.50.10260">
    <property type="entry name" value="YjeF N-terminal domain"/>
    <property type="match status" value="1"/>
</dbReference>
<dbReference type="RefSeq" id="WP_023052892.1">
    <property type="nucleotide sequence ID" value="NZ_AWXA01000007.1"/>
</dbReference>
<comment type="caution">
    <text evidence="22">The sequence shown here is derived from an EMBL/GenBank/DDBJ whole genome shotgun (WGS) entry which is preliminary data.</text>
</comment>
<evidence type="ECO:0000259" key="21">
    <source>
        <dbReference type="PROSITE" id="PS51385"/>
    </source>
</evidence>
<feature type="binding site" evidence="18">
    <location>
        <begin position="61"/>
        <end position="65"/>
    </location>
    <ligand>
        <name>(6S)-NADPHX</name>
        <dbReference type="ChEBI" id="CHEBI:64076"/>
    </ligand>
</feature>
<dbReference type="SUPFAM" id="SSF53613">
    <property type="entry name" value="Ribokinase-like"/>
    <property type="match status" value="1"/>
</dbReference>
<keyword evidence="23" id="KW-1185">Reference proteome</keyword>
<feature type="binding site" evidence="18">
    <location>
        <position position="62"/>
    </location>
    <ligand>
        <name>K(+)</name>
        <dbReference type="ChEBI" id="CHEBI:29103"/>
    </ligand>
</feature>
<dbReference type="Proteomes" id="UP000017090">
    <property type="component" value="Unassembled WGS sequence"/>
</dbReference>
<evidence type="ECO:0000256" key="5">
    <source>
        <dbReference type="ARBA" id="ARBA00022723"/>
    </source>
</evidence>
<dbReference type="PROSITE" id="PS01050">
    <property type="entry name" value="YJEF_C_2"/>
    <property type="match status" value="1"/>
</dbReference>
<comment type="cofactor">
    <cofactor evidence="18 19">
        <name>K(+)</name>
        <dbReference type="ChEBI" id="CHEBI:29103"/>
    </cofactor>
    <text evidence="18 19">Binds 1 potassium ion per subunit.</text>
</comment>
<comment type="similarity">
    <text evidence="17">Belongs to the NnrD/CARKD family.</text>
</comment>
<reference evidence="22 23" key="1">
    <citation type="submission" date="2013-09" db="EMBL/GenBank/DDBJ databases">
        <authorList>
            <person name="Durkin A.S."/>
            <person name="Haft D.R."/>
            <person name="McCorrison J."/>
            <person name="Torralba M."/>
            <person name="Gillis M."/>
            <person name="Haft D.H."/>
            <person name="Methe B."/>
            <person name="Sutton G."/>
            <person name="Nelson K.E."/>
        </authorList>
    </citation>
    <scope>NUCLEOTIDE SEQUENCE [LARGE SCALE GENOMIC DNA]</scope>
    <source>
        <strain evidence="22 23">BV3C16-1</strain>
    </source>
</reference>
<feature type="binding site" evidence="17">
    <location>
        <position position="405"/>
    </location>
    <ligand>
        <name>(6S)-NADPHX</name>
        <dbReference type="ChEBI" id="CHEBI:64076"/>
    </ligand>
</feature>
<dbReference type="PATRIC" id="fig|1111454.3.peg.312"/>
<evidence type="ECO:0000256" key="9">
    <source>
        <dbReference type="ARBA" id="ARBA00022958"/>
    </source>
</evidence>
<evidence type="ECO:0000256" key="19">
    <source>
        <dbReference type="PIRNR" id="PIRNR017184"/>
    </source>
</evidence>
<dbReference type="InterPro" id="IPR004443">
    <property type="entry name" value="YjeF_N_dom"/>
</dbReference>
<feature type="domain" description="YjeF N-terminal" evidence="21">
    <location>
        <begin position="10"/>
        <end position="239"/>
    </location>
</feature>
<evidence type="ECO:0000313" key="22">
    <source>
        <dbReference type="EMBL" id="ERT61996.1"/>
    </source>
</evidence>
<evidence type="ECO:0000256" key="10">
    <source>
        <dbReference type="ARBA" id="ARBA00023027"/>
    </source>
</evidence>
<dbReference type="InterPro" id="IPR029056">
    <property type="entry name" value="Ribokinase-like"/>
</dbReference>
<comment type="similarity">
    <text evidence="3 19">In the N-terminal section; belongs to the NnrE/AIBP family.</text>
</comment>
<evidence type="ECO:0000256" key="12">
    <source>
        <dbReference type="ARBA" id="ARBA00023239"/>
    </source>
</evidence>
<evidence type="ECO:0000256" key="18">
    <source>
        <dbReference type="HAMAP-Rule" id="MF_01966"/>
    </source>
</evidence>
<protein>
    <recommendedName>
        <fullName evidence="19">Bifunctional NAD(P)H-hydrate repair enzyme</fullName>
    </recommendedName>
    <alternativeName>
        <fullName evidence="19">Nicotinamide nucleotide repair protein</fullName>
    </alternativeName>
    <domain>
        <recommendedName>
            <fullName evidence="19">ADP-dependent (S)-NAD(P)H-hydrate dehydratase</fullName>
            <ecNumber evidence="19">4.2.1.136</ecNumber>
        </recommendedName>
        <alternativeName>
            <fullName evidence="19">ADP-dependent NAD(P)HX dehydratase</fullName>
        </alternativeName>
    </domain>
    <domain>
        <recommendedName>
            <fullName evidence="19">NAD(P)H-hydrate epimerase</fullName>
            <ecNumber evidence="19">5.1.99.6</ecNumber>
        </recommendedName>
    </domain>
</protein>
<dbReference type="GO" id="GO:0046872">
    <property type="term" value="F:metal ion binding"/>
    <property type="evidence" value="ECO:0007669"/>
    <property type="project" value="UniProtKB-UniRule"/>
</dbReference>
<evidence type="ECO:0000256" key="6">
    <source>
        <dbReference type="ARBA" id="ARBA00022741"/>
    </source>
</evidence>
<dbReference type="InterPro" id="IPR030677">
    <property type="entry name" value="Nnr"/>
</dbReference>
<evidence type="ECO:0000256" key="13">
    <source>
        <dbReference type="ARBA" id="ARBA00023268"/>
    </source>
</evidence>